<accession>A0A0R3UQ51</accession>
<keyword evidence="4" id="KW-0472">Membrane</keyword>
<feature type="domain" description="PHTF1/2 N-terminal" evidence="7">
    <location>
        <begin position="8"/>
        <end position="129"/>
    </location>
</feature>
<feature type="compositionally biased region" description="Polar residues" evidence="6">
    <location>
        <begin position="168"/>
        <end position="180"/>
    </location>
</feature>
<comment type="subcellular location">
    <subcellularLocation>
        <location evidence="1">Membrane</location>
        <topology evidence="1">Multi-pass membrane protein</topology>
    </subcellularLocation>
</comment>
<dbReference type="InterPro" id="IPR021980">
    <property type="entry name" value="PHTF1/2_N"/>
</dbReference>
<organism evidence="8 9">
    <name type="scientific">Mesocestoides corti</name>
    <name type="common">Flatworm</name>
    <dbReference type="NCBI Taxonomy" id="53468"/>
    <lineage>
        <taxon>Eukaryota</taxon>
        <taxon>Metazoa</taxon>
        <taxon>Spiralia</taxon>
        <taxon>Lophotrochozoa</taxon>
        <taxon>Platyhelminthes</taxon>
        <taxon>Cestoda</taxon>
        <taxon>Eucestoda</taxon>
        <taxon>Cyclophyllidea</taxon>
        <taxon>Mesocestoididae</taxon>
        <taxon>Mesocestoides</taxon>
    </lineage>
</organism>
<dbReference type="Pfam" id="PF12129">
    <property type="entry name" value="PHTF1-2_N"/>
    <property type="match status" value="1"/>
</dbReference>
<keyword evidence="2" id="KW-0812">Transmembrane</keyword>
<feature type="region of interest" description="Disordered" evidence="6">
    <location>
        <begin position="168"/>
        <end position="223"/>
    </location>
</feature>
<feature type="compositionally biased region" description="Basic residues" evidence="6">
    <location>
        <begin position="191"/>
        <end position="200"/>
    </location>
</feature>
<evidence type="ECO:0000256" key="1">
    <source>
        <dbReference type="ARBA" id="ARBA00004141"/>
    </source>
</evidence>
<evidence type="ECO:0000313" key="8">
    <source>
        <dbReference type="EMBL" id="VDD83996.1"/>
    </source>
</evidence>
<feature type="compositionally biased region" description="Polar residues" evidence="6">
    <location>
        <begin position="212"/>
        <end position="223"/>
    </location>
</feature>
<dbReference type="AlphaFoldDB" id="A0A0R3UQ51"/>
<evidence type="ECO:0000256" key="2">
    <source>
        <dbReference type="ARBA" id="ARBA00022692"/>
    </source>
</evidence>
<sequence>MVSRLRPTEARGLETRPKKESTLNTNLLDVDLIRGTAFVKAKPKHDWTAVVWRGMKTTAFATIHWDYWRRHTSPRMAAYIIFHFVLQLLQAVCFLLVDPKNAKVTESDVFVPLAMGLCLGILHAQITSHTPHQYSGTSGVKSVPPQTATPVSDFAAEAPTSATISTQFSAPKAANSSPQLRQMKDCVSVKSSKRPRRKLRNSPPPSPVSDDGANNSDVFDNAE</sequence>
<evidence type="ECO:0000256" key="6">
    <source>
        <dbReference type="SAM" id="MobiDB-lite"/>
    </source>
</evidence>
<dbReference type="InterPro" id="IPR039775">
    <property type="entry name" value="PHTF1/2"/>
</dbReference>
<dbReference type="GO" id="GO:0016020">
    <property type="term" value="C:membrane"/>
    <property type="evidence" value="ECO:0007669"/>
    <property type="project" value="UniProtKB-SubCell"/>
</dbReference>
<evidence type="ECO:0000259" key="7">
    <source>
        <dbReference type="Pfam" id="PF12129"/>
    </source>
</evidence>
<name>A0A0R3UQ51_MESCO</name>
<gene>
    <name evidence="8" type="ORF">MCOS_LOCUS9999</name>
</gene>
<dbReference type="PANTHER" id="PTHR12680:SF6">
    <property type="entry name" value="PROTEIN PHTF"/>
    <property type="match status" value="1"/>
</dbReference>
<evidence type="ECO:0000256" key="4">
    <source>
        <dbReference type="ARBA" id="ARBA00023136"/>
    </source>
</evidence>
<evidence type="ECO:0000256" key="5">
    <source>
        <dbReference type="ARBA" id="ARBA00023180"/>
    </source>
</evidence>
<dbReference type="STRING" id="53468.A0A0R3UQ51"/>
<keyword evidence="9" id="KW-1185">Reference proteome</keyword>
<evidence type="ECO:0000313" key="9">
    <source>
        <dbReference type="Proteomes" id="UP000267029"/>
    </source>
</evidence>
<keyword evidence="3" id="KW-1133">Transmembrane helix</keyword>
<keyword evidence="5" id="KW-0325">Glycoprotein</keyword>
<dbReference type="GO" id="GO:0005783">
    <property type="term" value="C:endoplasmic reticulum"/>
    <property type="evidence" value="ECO:0007669"/>
    <property type="project" value="InterPro"/>
</dbReference>
<dbReference type="OrthoDB" id="10066656at2759"/>
<reference evidence="8 9" key="1">
    <citation type="submission" date="2018-10" db="EMBL/GenBank/DDBJ databases">
        <authorList>
            <consortium name="Pathogen Informatics"/>
        </authorList>
    </citation>
    <scope>NUCLEOTIDE SEQUENCE [LARGE SCALE GENOMIC DNA]</scope>
</reference>
<dbReference type="EMBL" id="UXSR01005924">
    <property type="protein sequence ID" value="VDD83996.1"/>
    <property type="molecule type" value="Genomic_DNA"/>
</dbReference>
<evidence type="ECO:0000256" key="3">
    <source>
        <dbReference type="ARBA" id="ARBA00022989"/>
    </source>
</evidence>
<dbReference type="Proteomes" id="UP000267029">
    <property type="component" value="Unassembled WGS sequence"/>
</dbReference>
<proteinExistence type="predicted"/>
<dbReference type="PANTHER" id="PTHR12680">
    <property type="entry name" value="PUTATIVE HOMEODOMAIN TRANSCRIPTION FACTOR PHTF"/>
    <property type="match status" value="1"/>
</dbReference>
<protein>
    <recommendedName>
        <fullName evidence="7">PHTF1/2 N-terminal domain-containing protein</fullName>
    </recommendedName>
</protein>